<evidence type="ECO:0000259" key="7">
    <source>
        <dbReference type="PROSITE" id="PS51471"/>
    </source>
</evidence>
<dbReference type="GO" id="GO:0051213">
    <property type="term" value="F:dioxygenase activity"/>
    <property type="evidence" value="ECO:0007669"/>
    <property type="project" value="UniProtKB-KW"/>
</dbReference>
<protein>
    <recommendedName>
        <fullName evidence="7">Fe2OG dioxygenase domain-containing protein</fullName>
    </recommendedName>
</protein>
<gene>
    <name evidence="8" type="ORF">LY79DRAFT_658873</name>
</gene>
<dbReference type="PANTHER" id="PTHR33099:SF7">
    <property type="entry name" value="MYND-TYPE DOMAIN-CONTAINING PROTEIN"/>
    <property type="match status" value="1"/>
</dbReference>
<dbReference type="RefSeq" id="XP_060414996.1">
    <property type="nucleotide sequence ID" value="XM_060562732.1"/>
</dbReference>
<dbReference type="GO" id="GO:0005506">
    <property type="term" value="F:iron ion binding"/>
    <property type="evidence" value="ECO:0007669"/>
    <property type="project" value="InterPro"/>
</dbReference>
<dbReference type="AlphaFoldDB" id="A0AAD8Q1D9"/>
<dbReference type="GO" id="GO:0031418">
    <property type="term" value="F:L-ascorbic acid binding"/>
    <property type="evidence" value="ECO:0007669"/>
    <property type="project" value="InterPro"/>
</dbReference>
<dbReference type="InterPro" id="IPR005123">
    <property type="entry name" value="Oxoglu/Fe-dep_dioxygenase_dom"/>
</dbReference>
<dbReference type="GO" id="GO:0016705">
    <property type="term" value="F:oxidoreductase activity, acting on paired donors, with incorporation or reduction of molecular oxygen"/>
    <property type="evidence" value="ECO:0007669"/>
    <property type="project" value="InterPro"/>
</dbReference>
<dbReference type="PANTHER" id="PTHR33099">
    <property type="entry name" value="FE2OG DIOXYGENASE DOMAIN-CONTAINING PROTEIN"/>
    <property type="match status" value="1"/>
</dbReference>
<evidence type="ECO:0000313" key="9">
    <source>
        <dbReference type="Proteomes" id="UP001230504"/>
    </source>
</evidence>
<keyword evidence="9" id="KW-1185">Reference proteome</keyword>
<evidence type="ECO:0000256" key="5">
    <source>
        <dbReference type="ARBA" id="ARBA00023004"/>
    </source>
</evidence>
<dbReference type="GeneID" id="85446972"/>
<dbReference type="InterPro" id="IPR044862">
    <property type="entry name" value="Pro_4_hyd_alph_FE2OG_OXY"/>
</dbReference>
<dbReference type="PROSITE" id="PS51471">
    <property type="entry name" value="FE2OG_OXY"/>
    <property type="match status" value="1"/>
</dbReference>
<feature type="region of interest" description="Disordered" evidence="6">
    <location>
        <begin position="449"/>
        <end position="469"/>
    </location>
</feature>
<comment type="caution">
    <text evidence="8">The sequence shown here is derived from an EMBL/GenBank/DDBJ whole genome shotgun (WGS) entry which is preliminary data.</text>
</comment>
<evidence type="ECO:0000256" key="1">
    <source>
        <dbReference type="ARBA" id="ARBA00001961"/>
    </source>
</evidence>
<dbReference type="Pfam" id="PF13640">
    <property type="entry name" value="2OG-FeII_Oxy_3"/>
    <property type="match status" value="1"/>
</dbReference>
<evidence type="ECO:0000313" key="8">
    <source>
        <dbReference type="EMBL" id="KAK1593710.1"/>
    </source>
</evidence>
<comment type="cofactor">
    <cofactor evidence="1">
        <name>L-ascorbate</name>
        <dbReference type="ChEBI" id="CHEBI:38290"/>
    </cofactor>
</comment>
<evidence type="ECO:0000256" key="6">
    <source>
        <dbReference type="SAM" id="MobiDB-lite"/>
    </source>
</evidence>
<feature type="domain" description="Fe2OG dioxygenase" evidence="7">
    <location>
        <begin position="165"/>
        <end position="263"/>
    </location>
</feature>
<dbReference type="EMBL" id="JAHLJV010000024">
    <property type="protein sequence ID" value="KAK1593710.1"/>
    <property type="molecule type" value="Genomic_DNA"/>
</dbReference>
<keyword evidence="4" id="KW-0560">Oxidoreductase</keyword>
<accession>A0AAD8Q1D9</accession>
<organism evidence="8 9">
    <name type="scientific">Colletotrichum navitas</name>
    <dbReference type="NCBI Taxonomy" id="681940"/>
    <lineage>
        <taxon>Eukaryota</taxon>
        <taxon>Fungi</taxon>
        <taxon>Dikarya</taxon>
        <taxon>Ascomycota</taxon>
        <taxon>Pezizomycotina</taxon>
        <taxon>Sordariomycetes</taxon>
        <taxon>Hypocreomycetidae</taxon>
        <taxon>Glomerellales</taxon>
        <taxon>Glomerellaceae</taxon>
        <taxon>Colletotrichum</taxon>
        <taxon>Colletotrichum graminicola species complex</taxon>
    </lineage>
</organism>
<proteinExistence type="predicted"/>
<dbReference type="InterPro" id="IPR006620">
    <property type="entry name" value="Pro_4_hyd_alph"/>
</dbReference>
<evidence type="ECO:0000256" key="4">
    <source>
        <dbReference type="ARBA" id="ARBA00023002"/>
    </source>
</evidence>
<sequence length="469" mass="51607">MSSPSPLHPINFSPAMMNSLSEETAPVEAQPQEVERLFASVRAVLASGSDNAIFTIGGTVKGLASDSEDAAAPQVTVRWDSRDQAHGRKAAFPVQKTEEAQVAFARLVDDCQPATFGRNEQEVLDETYRKAGKMDETAFKHGIIDTVLQSLARVDKSSNVNRGVRAELYKLNIYSAPSGKFKPHVDTPRSEQQMGSLVVCLPHPHKGGQLAVRHRDQEVVYDWSADSPARIQWAAFFSDCEHEVREVTEGHRVTLTYNLYWTPYGPTSMADQSVGLEEGSLLFYSSLESFYAVGISFPMLTSATGGRVGFTCTHASPHSSGSGAEGLRHGLKGIDMLLYQALKRLVGANAVLIQTALNLSNSYCYGEEYRENLAEAFVTKPGSPMAYESWEEEEDIRKFGRETVHVTWLNHKPDGSDNRELAITYMAPCLSSFYSSMVIMTNLGSLSDDGGRNEFQGDVESFSDDNDNE</sequence>
<evidence type="ECO:0000256" key="3">
    <source>
        <dbReference type="ARBA" id="ARBA00022964"/>
    </source>
</evidence>
<dbReference type="Proteomes" id="UP001230504">
    <property type="component" value="Unassembled WGS sequence"/>
</dbReference>
<name>A0AAD8Q1D9_9PEZI</name>
<dbReference type="Gene3D" id="2.60.120.620">
    <property type="entry name" value="q2cbj1_9rhob like domain"/>
    <property type="match status" value="1"/>
</dbReference>
<dbReference type="SMART" id="SM00702">
    <property type="entry name" value="P4Hc"/>
    <property type="match status" value="1"/>
</dbReference>
<evidence type="ECO:0000256" key="2">
    <source>
        <dbReference type="ARBA" id="ARBA00022723"/>
    </source>
</evidence>
<keyword evidence="3" id="KW-0223">Dioxygenase</keyword>
<reference evidence="8" key="1">
    <citation type="submission" date="2021-06" db="EMBL/GenBank/DDBJ databases">
        <title>Comparative genomics, transcriptomics and evolutionary studies reveal genomic signatures of adaptation to plant cell wall in hemibiotrophic fungi.</title>
        <authorList>
            <consortium name="DOE Joint Genome Institute"/>
            <person name="Baroncelli R."/>
            <person name="Diaz J.F."/>
            <person name="Benocci T."/>
            <person name="Peng M."/>
            <person name="Battaglia E."/>
            <person name="Haridas S."/>
            <person name="Andreopoulos W."/>
            <person name="Labutti K."/>
            <person name="Pangilinan J."/>
            <person name="Floch G.L."/>
            <person name="Makela M.R."/>
            <person name="Henrissat B."/>
            <person name="Grigoriev I.V."/>
            <person name="Crouch J.A."/>
            <person name="De Vries R.P."/>
            <person name="Sukno S.A."/>
            <person name="Thon M.R."/>
        </authorList>
    </citation>
    <scope>NUCLEOTIDE SEQUENCE</scope>
    <source>
        <strain evidence="8">CBS 125086</strain>
    </source>
</reference>
<keyword evidence="2" id="KW-0479">Metal-binding</keyword>
<keyword evidence="5" id="KW-0408">Iron</keyword>